<dbReference type="RefSeq" id="WP_182801613.1">
    <property type="nucleotide sequence ID" value="NZ_CP060007.1"/>
</dbReference>
<dbReference type="InterPro" id="IPR029063">
    <property type="entry name" value="SAM-dependent_MTases_sf"/>
</dbReference>
<dbReference type="PROSITE" id="PS51686">
    <property type="entry name" value="SAM_MT_RSMB_NOP"/>
    <property type="match status" value="1"/>
</dbReference>
<feature type="binding site" evidence="5">
    <location>
        <position position="272"/>
    </location>
    <ligand>
        <name>S-adenosyl-L-methionine</name>
        <dbReference type="ChEBI" id="CHEBI:59789"/>
    </ligand>
</feature>
<sequence>MSRYYSYINSAKEIIAAYSGLEPFASHLKKQFAANKKFGSKDRKQITQLCYCYFRLGRSLQDISLENKLLAGLFLSSRSSSDLLLHLKPEWNDVIEMRLEKKLELLNSTVNASSIFPFTNELSDGIDAAGFAFSHLQQPDLFLRIRPGRKDTVLHQLKAADVSFQVPGDNTVALLNATKIEEVIMLNKDAVVQDYSSQRVGEFLEDLKSKIENQKWNVWDCCAASGGKSIMAKDILVDINLTVSDVRESILINLKKRFQEAGIKDYKSFIRDLSLHSPLTTNHSPFDLIIADVPCSGSGTWGRTPEQLSFFPSSSIETYSALQKKIVSNTVAQLKSNGYYLYITCSVFKKENEDNVAWMQEELRLQLLKQEVIKGYAVKADTMFAALLKKG</sequence>
<reference evidence="8" key="1">
    <citation type="submission" date="2020-08" db="EMBL/GenBank/DDBJ databases">
        <title>Lacibacter sp. S13-6-6 genome sequencing.</title>
        <authorList>
            <person name="Jin L."/>
        </authorList>
    </citation>
    <scope>NUCLEOTIDE SEQUENCE [LARGE SCALE GENOMIC DNA]</scope>
    <source>
        <strain evidence="8">S13-6-6</strain>
    </source>
</reference>
<evidence type="ECO:0000259" key="6">
    <source>
        <dbReference type="PROSITE" id="PS51686"/>
    </source>
</evidence>
<dbReference type="Gene3D" id="3.40.50.150">
    <property type="entry name" value="Vaccinia Virus protein VP39"/>
    <property type="match status" value="1"/>
</dbReference>
<dbReference type="PRINTS" id="PR02008">
    <property type="entry name" value="RCMTFAMILY"/>
</dbReference>
<dbReference type="SUPFAM" id="SSF53335">
    <property type="entry name" value="S-adenosyl-L-methionine-dependent methyltransferases"/>
    <property type="match status" value="1"/>
</dbReference>
<evidence type="ECO:0000256" key="5">
    <source>
        <dbReference type="PROSITE-ProRule" id="PRU01023"/>
    </source>
</evidence>
<accession>A0A7G5XCZ5</accession>
<evidence type="ECO:0000256" key="1">
    <source>
        <dbReference type="ARBA" id="ARBA00022603"/>
    </source>
</evidence>
<dbReference type="KEGG" id="lacs:H4075_14830"/>
<dbReference type="InterPro" id="IPR023267">
    <property type="entry name" value="RCMT"/>
</dbReference>
<feature type="active site" description="Nucleophile" evidence="5">
    <location>
        <position position="345"/>
    </location>
</feature>
<evidence type="ECO:0000313" key="8">
    <source>
        <dbReference type="Proteomes" id="UP000515344"/>
    </source>
</evidence>
<dbReference type="PANTHER" id="PTHR22807">
    <property type="entry name" value="NOP2 YEAST -RELATED NOL1/NOP2/FMU SUN DOMAIN-CONTAINING"/>
    <property type="match status" value="1"/>
</dbReference>
<comment type="similarity">
    <text evidence="5">Belongs to the class I-like SAM-binding methyltransferase superfamily. RsmB/NOP family.</text>
</comment>
<keyword evidence="2 5" id="KW-0808">Transferase</keyword>
<gene>
    <name evidence="7" type="ORF">H4075_14830</name>
</gene>
<keyword evidence="8" id="KW-1185">Reference proteome</keyword>
<evidence type="ECO:0000256" key="3">
    <source>
        <dbReference type="ARBA" id="ARBA00022691"/>
    </source>
</evidence>
<feature type="binding site" evidence="5">
    <location>
        <position position="245"/>
    </location>
    <ligand>
        <name>S-adenosyl-L-methionine</name>
        <dbReference type="ChEBI" id="CHEBI:59789"/>
    </ligand>
</feature>
<dbReference type="GO" id="GO:0008173">
    <property type="term" value="F:RNA methyltransferase activity"/>
    <property type="evidence" value="ECO:0007669"/>
    <property type="project" value="InterPro"/>
</dbReference>
<evidence type="ECO:0000256" key="4">
    <source>
        <dbReference type="ARBA" id="ARBA00022884"/>
    </source>
</evidence>
<proteinExistence type="inferred from homology"/>
<dbReference type="PANTHER" id="PTHR22807:SF53">
    <property type="entry name" value="RIBOSOMAL RNA SMALL SUBUNIT METHYLTRANSFERASE B-RELATED"/>
    <property type="match status" value="1"/>
</dbReference>
<dbReference type="AlphaFoldDB" id="A0A7G5XCZ5"/>
<comment type="caution">
    <text evidence="5">Lacks conserved residue(s) required for the propagation of feature annotation.</text>
</comment>
<evidence type="ECO:0000256" key="2">
    <source>
        <dbReference type="ARBA" id="ARBA00022679"/>
    </source>
</evidence>
<dbReference type="InterPro" id="IPR001678">
    <property type="entry name" value="MeTrfase_RsmB-F_NOP2_dom"/>
</dbReference>
<dbReference type="InterPro" id="IPR049560">
    <property type="entry name" value="MeTrfase_RsmB-F_NOP2_cat"/>
</dbReference>
<dbReference type="Pfam" id="PF01189">
    <property type="entry name" value="Methyltr_RsmB-F"/>
    <property type="match status" value="1"/>
</dbReference>
<dbReference type="EMBL" id="CP060007">
    <property type="protein sequence ID" value="QNA43348.1"/>
    <property type="molecule type" value="Genomic_DNA"/>
</dbReference>
<evidence type="ECO:0000313" key="7">
    <source>
        <dbReference type="EMBL" id="QNA43348.1"/>
    </source>
</evidence>
<keyword evidence="3 5" id="KW-0949">S-adenosyl-L-methionine</keyword>
<dbReference type="GO" id="GO:0001510">
    <property type="term" value="P:RNA methylation"/>
    <property type="evidence" value="ECO:0007669"/>
    <property type="project" value="InterPro"/>
</dbReference>
<dbReference type="GO" id="GO:0003723">
    <property type="term" value="F:RNA binding"/>
    <property type="evidence" value="ECO:0007669"/>
    <property type="project" value="UniProtKB-UniRule"/>
</dbReference>
<feature type="binding site" evidence="5">
    <location>
        <position position="292"/>
    </location>
    <ligand>
        <name>S-adenosyl-L-methionine</name>
        <dbReference type="ChEBI" id="CHEBI:59789"/>
    </ligand>
</feature>
<organism evidence="7 8">
    <name type="scientific">Lacibacter sediminis</name>
    <dbReference type="NCBI Taxonomy" id="2760713"/>
    <lineage>
        <taxon>Bacteria</taxon>
        <taxon>Pseudomonadati</taxon>
        <taxon>Bacteroidota</taxon>
        <taxon>Chitinophagia</taxon>
        <taxon>Chitinophagales</taxon>
        <taxon>Chitinophagaceae</taxon>
        <taxon>Lacibacter</taxon>
    </lineage>
</organism>
<keyword evidence="4 5" id="KW-0694">RNA-binding</keyword>
<keyword evidence="1 5" id="KW-0489">Methyltransferase</keyword>
<feature type="domain" description="SAM-dependent MTase RsmB/NOP-type" evidence="6">
    <location>
        <begin position="131"/>
        <end position="391"/>
    </location>
</feature>
<name>A0A7G5XCZ5_9BACT</name>
<dbReference type="Proteomes" id="UP000515344">
    <property type="component" value="Chromosome"/>
</dbReference>
<protein>
    <submittedName>
        <fullName evidence="7">Fmu (Sun) domain-containing protein</fullName>
    </submittedName>
</protein>